<accession>A0A0G1T0G8</accession>
<feature type="transmembrane region" description="Helical" evidence="1">
    <location>
        <begin position="9"/>
        <end position="38"/>
    </location>
</feature>
<protein>
    <submittedName>
        <fullName evidence="2">Uncharacterized protein</fullName>
    </submittedName>
</protein>
<keyword evidence="1" id="KW-1133">Transmembrane helix</keyword>
<organism evidence="2 3">
    <name type="scientific">Candidatus Nomurabacteria bacterium GW2011_GWB1_47_6</name>
    <dbReference type="NCBI Taxonomy" id="1618749"/>
    <lineage>
        <taxon>Bacteria</taxon>
        <taxon>Candidatus Nomuraibacteriota</taxon>
    </lineage>
</organism>
<name>A0A0G1T0G8_9BACT</name>
<reference evidence="2 3" key="1">
    <citation type="journal article" date="2015" name="Nature">
        <title>rRNA introns, odd ribosomes, and small enigmatic genomes across a large radiation of phyla.</title>
        <authorList>
            <person name="Brown C.T."/>
            <person name="Hug L.A."/>
            <person name="Thomas B.C."/>
            <person name="Sharon I."/>
            <person name="Castelle C.J."/>
            <person name="Singh A."/>
            <person name="Wilkins M.J."/>
            <person name="Williams K.H."/>
            <person name="Banfield J.F."/>
        </authorList>
    </citation>
    <scope>NUCLEOTIDE SEQUENCE [LARGE SCALE GENOMIC DNA]</scope>
</reference>
<dbReference type="AlphaFoldDB" id="A0A0G1T0G8"/>
<evidence type="ECO:0000313" key="3">
    <source>
        <dbReference type="Proteomes" id="UP000034879"/>
    </source>
</evidence>
<evidence type="ECO:0000313" key="2">
    <source>
        <dbReference type="EMBL" id="KKU75316.1"/>
    </source>
</evidence>
<keyword evidence="1" id="KW-0472">Membrane</keyword>
<feature type="transmembrane region" description="Helical" evidence="1">
    <location>
        <begin position="58"/>
        <end position="79"/>
    </location>
</feature>
<evidence type="ECO:0000256" key="1">
    <source>
        <dbReference type="SAM" id="Phobius"/>
    </source>
</evidence>
<dbReference type="Proteomes" id="UP000034879">
    <property type="component" value="Unassembled WGS sequence"/>
</dbReference>
<proteinExistence type="predicted"/>
<gene>
    <name evidence="2" type="ORF">UY01_C0016G0006</name>
</gene>
<keyword evidence="1" id="KW-0812">Transmembrane</keyword>
<comment type="caution">
    <text evidence="2">The sequence shown here is derived from an EMBL/GenBank/DDBJ whole genome shotgun (WGS) entry which is preliminary data.</text>
</comment>
<sequence length="87" mass="9998">MLLRILASLFLLFSILYLPFWVSVILALAGMVYFARYWEAAALFLLSDALYGVPQARFFGFTFVAFFLSLVILAATEILKKKLKFYN</sequence>
<dbReference type="EMBL" id="LCOJ01000016">
    <property type="protein sequence ID" value="KKU75316.1"/>
    <property type="molecule type" value="Genomic_DNA"/>
</dbReference>